<evidence type="ECO:0000256" key="3">
    <source>
        <dbReference type="SAM" id="MobiDB-lite"/>
    </source>
</evidence>
<gene>
    <name evidence="5" type="ORF">BCR39DRAFT_285917</name>
</gene>
<reference evidence="5 6" key="1">
    <citation type="submission" date="2016-07" db="EMBL/GenBank/DDBJ databases">
        <title>Pervasive Adenine N6-methylation of Active Genes in Fungi.</title>
        <authorList>
            <consortium name="DOE Joint Genome Institute"/>
            <person name="Mondo S.J."/>
            <person name="Dannebaum R.O."/>
            <person name="Kuo R.C."/>
            <person name="Labutti K."/>
            <person name="Haridas S."/>
            <person name="Kuo A."/>
            <person name="Salamov A."/>
            <person name="Ahrendt S.R."/>
            <person name="Lipzen A."/>
            <person name="Sullivan W."/>
            <person name="Andreopoulos W.B."/>
            <person name="Clum A."/>
            <person name="Lindquist E."/>
            <person name="Daum C."/>
            <person name="Ramamoorthy G.K."/>
            <person name="Gryganskyi A."/>
            <person name="Culley D."/>
            <person name="Magnuson J.K."/>
            <person name="James T.Y."/>
            <person name="O'Malley M.A."/>
            <person name="Stajich J.E."/>
            <person name="Spatafora J.W."/>
            <person name="Visel A."/>
            <person name="Grigoriev I.V."/>
        </authorList>
    </citation>
    <scope>NUCLEOTIDE SEQUENCE [LARGE SCALE GENOMIC DNA]</scope>
    <source>
        <strain evidence="5 6">68-887.2</strain>
    </source>
</reference>
<proteinExistence type="predicted"/>
<dbReference type="InterPro" id="IPR001138">
    <property type="entry name" value="Zn2Cys6_DnaBD"/>
</dbReference>
<dbReference type="CDD" id="cd00067">
    <property type="entry name" value="GAL4"/>
    <property type="match status" value="1"/>
</dbReference>
<feature type="compositionally biased region" description="Basic and acidic residues" evidence="3">
    <location>
        <begin position="1"/>
        <end position="10"/>
    </location>
</feature>
<comment type="caution">
    <text evidence="5">The sequence shown here is derived from an EMBL/GenBank/DDBJ whole genome shotgun (WGS) entry which is preliminary data.</text>
</comment>
<dbReference type="InterPro" id="IPR036864">
    <property type="entry name" value="Zn2-C6_fun-type_DNA-bd_sf"/>
</dbReference>
<protein>
    <recommendedName>
        <fullName evidence="4">Zn(2)-C6 fungal-type domain-containing protein</fullName>
    </recommendedName>
</protein>
<dbReference type="EMBL" id="MCFC01000056">
    <property type="protein sequence ID" value="ORY25536.1"/>
    <property type="molecule type" value="Genomic_DNA"/>
</dbReference>
<dbReference type="STRING" id="71784.A0A1Y2ASR7"/>
<dbReference type="PROSITE" id="PS50048">
    <property type="entry name" value="ZN2_CY6_FUNGAL_2"/>
    <property type="match status" value="1"/>
</dbReference>
<dbReference type="CDD" id="cd12148">
    <property type="entry name" value="fungal_TF_MHR"/>
    <property type="match status" value="1"/>
</dbReference>
<dbReference type="OrthoDB" id="2563380at2759"/>
<evidence type="ECO:0000256" key="1">
    <source>
        <dbReference type="ARBA" id="ARBA00004123"/>
    </source>
</evidence>
<dbReference type="PANTHER" id="PTHR31001">
    <property type="entry name" value="UNCHARACTERIZED TRANSCRIPTIONAL REGULATORY PROTEIN"/>
    <property type="match status" value="1"/>
</dbReference>
<name>A0A1Y2ASR7_9TREE</name>
<sequence>MSERGSESVSKRMRLGSSSPREPQTKVRRHRAKLTCIECKRRKIKCNKTYPCSACTTRGLAERCGYEDGQISPGAPSPDIHISPQHGLRPIPAHQQSDPSSPAHRSSPYRIVDGSDTSTGRSATRRAAVQEKAFSVLEDLVVICEPEMQVESSKSDGDVRTAESANGKFWPSIVSHSTAKRSDKWSRDMLQVVEAFPEKARMDHMLEFYFTEVQVLRLHVHQGVFWDETAQFENLRIMGMHLSVDPAWLAQLAAVLWVTSHFLAHEPNTSSARAKVGLTFPALVELSNTLFEAMETALTCADWLFRPQFRVLQTVLVIATLDFNRQGPYYRGDFVGARPEWTRCMYFDVAVGICKGLALHTNLEIQDFDKLKDPGLPTNRPLYSVEVARRAFYTVLHLDTFTRPDGPGTLPNLSYSFPPFSSSTVEPSNFSDEALVATNPTRARDPWEKTPFIWEYHMNKVTEFWRRIITLLRSEDLSYDTVMDQSQVLRDFHQNFMTIKATHDLNPIESDAFFLINR</sequence>
<dbReference type="Gene3D" id="4.10.240.10">
    <property type="entry name" value="Zn(2)-C6 fungal-type DNA-binding domain"/>
    <property type="match status" value="1"/>
</dbReference>
<feature type="compositionally biased region" description="Polar residues" evidence="3">
    <location>
        <begin position="94"/>
        <end position="104"/>
    </location>
</feature>
<evidence type="ECO:0000313" key="5">
    <source>
        <dbReference type="EMBL" id="ORY25536.1"/>
    </source>
</evidence>
<dbReference type="InterPro" id="IPR050613">
    <property type="entry name" value="Sec_Metabolite_Reg"/>
</dbReference>
<dbReference type="Proteomes" id="UP000193986">
    <property type="component" value="Unassembled WGS sequence"/>
</dbReference>
<dbReference type="SUPFAM" id="SSF57701">
    <property type="entry name" value="Zn2/Cys6 DNA-binding domain"/>
    <property type="match status" value="1"/>
</dbReference>
<dbReference type="GO" id="GO:0008270">
    <property type="term" value="F:zinc ion binding"/>
    <property type="evidence" value="ECO:0007669"/>
    <property type="project" value="InterPro"/>
</dbReference>
<keyword evidence="6" id="KW-1185">Reference proteome</keyword>
<feature type="region of interest" description="Disordered" evidence="3">
    <location>
        <begin position="70"/>
        <end position="124"/>
    </location>
</feature>
<evidence type="ECO:0000313" key="6">
    <source>
        <dbReference type="Proteomes" id="UP000193986"/>
    </source>
</evidence>
<dbReference type="Pfam" id="PF00172">
    <property type="entry name" value="Zn_clus"/>
    <property type="match status" value="1"/>
</dbReference>
<feature type="region of interest" description="Disordered" evidence="3">
    <location>
        <begin position="1"/>
        <end position="31"/>
    </location>
</feature>
<organism evidence="5 6">
    <name type="scientific">Naematelia encephala</name>
    <dbReference type="NCBI Taxonomy" id="71784"/>
    <lineage>
        <taxon>Eukaryota</taxon>
        <taxon>Fungi</taxon>
        <taxon>Dikarya</taxon>
        <taxon>Basidiomycota</taxon>
        <taxon>Agaricomycotina</taxon>
        <taxon>Tremellomycetes</taxon>
        <taxon>Tremellales</taxon>
        <taxon>Naemateliaceae</taxon>
        <taxon>Naematelia</taxon>
    </lineage>
</organism>
<dbReference type="AlphaFoldDB" id="A0A1Y2ASR7"/>
<evidence type="ECO:0000256" key="2">
    <source>
        <dbReference type="ARBA" id="ARBA00023242"/>
    </source>
</evidence>
<keyword evidence="2" id="KW-0539">Nucleus</keyword>
<accession>A0A1Y2ASR7</accession>
<dbReference type="GO" id="GO:0000981">
    <property type="term" value="F:DNA-binding transcription factor activity, RNA polymerase II-specific"/>
    <property type="evidence" value="ECO:0007669"/>
    <property type="project" value="InterPro"/>
</dbReference>
<feature type="domain" description="Zn(2)-C6 fungal-type" evidence="4">
    <location>
        <begin position="35"/>
        <end position="66"/>
    </location>
</feature>
<dbReference type="SMART" id="SM00066">
    <property type="entry name" value="GAL4"/>
    <property type="match status" value="1"/>
</dbReference>
<dbReference type="InParanoid" id="A0A1Y2ASR7"/>
<comment type="subcellular location">
    <subcellularLocation>
        <location evidence="1">Nucleus</location>
    </subcellularLocation>
</comment>
<evidence type="ECO:0000259" key="4">
    <source>
        <dbReference type="PROSITE" id="PS50048"/>
    </source>
</evidence>
<dbReference type="GO" id="GO:0005634">
    <property type="term" value="C:nucleus"/>
    <property type="evidence" value="ECO:0007669"/>
    <property type="project" value="UniProtKB-SubCell"/>
</dbReference>
<dbReference type="PROSITE" id="PS00463">
    <property type="entry name" value="ZN2_CY6_FUNGAL_1"/>
    <property type="match status" value="1"/>
</dbReference>